<accession>A0ABP4R3A3</accession>
<reference evidence="2" key="1">
    <citation type="journal article" date="2019" name="Int. J. Syst. Evol. Microbiol.">
        <title>The Global Catalogue of Microorganisms (GCM) 10K type strain sequencing project: providing services to taxonomists for standard genome sequencing and annotation.</title>
        <authorList>
            <consortium name="The Broad Institute Genomics Platform"/>
            <consortium name="The Broad Institute Genome Sequencing Center for Infectious Disease"/>
            <person name="Wu L."/>
            <person name="Ma J."/>
        </authorList>
    </citation>
    <scope>NUCLEOTIDE SEQUENCE [LARGE SCALE GENOMIC DNA]</scope>
    <source>
        <strain evidence="2">JCM 14306</strain>
    </source>
</reference>
<organism evidence="1 2">
    <name type="scientific">Kribbella alba</name>
    <dbReference type="NCBI Taxonomy" id="190197"/>
    <lineage>
        <taxon>Bacteria</taxon>
        <taxon>Bacillati</taxon>
        <taxon>Actinomycetota</taxon>
        <taxon>Actinomycetes</taxon>
        <taxon>Propionibacteriales</taxon>
        <taxon>Kribbellaceae</taxon>
        <taxon>Kribbella</taxon>
    </lineage>
</organism>
<sequence length="115" mass="12891">MSPGKRNDRVAPPAAPGQWELRFASSEAGKGWDELCQQAPGNTLKAWEAIRADPRPIPPTERQHRLKGRDLGTVNGLEQWQYEVTGGGRIWYLIDPDKKTIWIRHAGTGHPRATD</sequence>
<dbReference type="EMBL" id="BAAANE010000004">
    <property type="protein sequence ID" value="GAA1633992.1"/>
    <property type="molecule type" value="Genomic_DNA"/>
</dbReference>
<keyword evidence="2" id="KW-1185">Reference proteome</keyword>
<evidence type="ECO:0008006" key="3">
    <source>
        <dbReference type="Google" id="ProtNLM"/>
    </source>
</evidence>
<proteinExistence type="predicted"/>
<comment type="caution">
    <text evidence="1">The sequence shown here is derived from an EMBL/GenBank/DDBJ whole genome shotgun (WGS) entry which is preliminary data.</text>
</comment>
<name>A0ABP4R3A3_9ACTN</name>
<evidence type="ECO:0000313" key="1">
    <source>
        <dbReference type="EMBL" id="GAA1633992.1"/>
    </source>
</evidence>
<evidence type="ECO:0000313" key="2">
    <source>
        <dbReference type="Proteomes" id="UP001501319"/>
    </source>
</evidence>
<dbReference type="Proteomes" id="UP001501319">
    <property type="component" value="Unassembled WGS sequence"/>
</dbReference>
<protein>
    <recommendedName>
        <fullName evidence="3">Cytotoxic translational repressor of toxin-antitoxin stability system</fullName>
    </recommendedName>
</protein>
<gene>
    <name evidence="1" type="ORF">GCM10009744_23300</name>
</gene>